<evidence type="ECO:0000313" key="2">
    <source>
        <dbReference type="EMBL" id="GAA4952413.1"/>
    </source>
</evidence>
<evidence type="ECO:0000256" key="1">
    <source>
        <dbReference type="SAM" id="MobiDB-lite"/>
    </source>
</evidence>
<keyword evidence="3" id="KW-1185">Reference proteome</keyword>
<feature type="region of interest" description="Disordered" evidence="1">
    <location>
        <begin position="136"/>
        <end position="253"/>
    </location>
</feature>
<gene>
    <name evidence="2" type="ORF">GCM10023205_11990</name>
</gene>
<proteinExistence type="predicted"/>
<evidence type="ECO:0000313" key="3">
    <source>
        <dbReference type="Proteomes" id="UP001500466"/>
    </source>
</evidence>
<reference evidence="3" key="1">
    <citation type="journal article" date="2019" name="Int. J. Syst. Evol. Microbiol.">
        <title>The Global Catalogue of Microorganisms (GCM) 10K type strain sequencing project: providing services to taxonomists for standard genome sequencing and annotation.</title>
        <authorList>
            <consortium name="The Broad Institute Genomics Platform"/>
            <consortium name="The Broad Institute Genome Sequencing Center for Infectious Disease"/>
            <person name="Wu L."/>
            <person name="Ma J."/>
        </authorList>
    </citation>
    <scope>NUCLEOTIDE SEQUENCE [LARGE SCALE GENOMIC DNA]</scope>
    <source>
        <strain evidence="3">JCM 17986</strain>
    </source>
</reference>
<comment type="caution">
    <text evidence="2">The sequence shown here is derived from an EMBL/GenBank/DDBJ whole genome shotgun (WGS) entry which is preliminary data.</text>
</comment>
<organism evidence="2 3">
    <name type="scientific">Yinghuangia aomiensis</name>
    <dbReference type="NCBI Taxonomy" id="676205"/>
    <lineage>
        <taxon>Bacteria</taxon>
        <taxon>Bacillati</taxon>
        <taxon>Actinomycetota</taxon>
        <taxon>Actinomycetes</taxon>
        <taxon>Kitasatosporales</taxon>
        <taxon>Streptomycetaceae</taxon>
        <taxon>Yinghuangia</taxon>
    </lineage>
</organism>
<feature type="compositionally biased region" description="Basic and acidic residues" evidence="1">
    <location>
        <begin position="166"/>
        <end position="190"/>
    </location>
</feature>
<name>A0ABP9GU18_9ACTN</name>
<dbReference type="EMBL" id="BAABHS010000003">
    <property type="protein sequence ID" value="GAA4952413.1"/>
    <property type="molecule type" value="Genomic_DNA"/>
</dbReference>
<accession>A0ABP9GU18</accession>
<sequence>MTVARIRTIKPELFTSEDLASVSLTAERTFVGLLTQADDRGRFRDHPAVIAGLLWVLRPEHTALGVEDDLGQLAAAGVICRYTGCDGKPYLHITGWDRHQKIDRPSTSRIPACPSHPTPSGCTVCKNTCTRTTPHTTIQAAPTPAPHLASPPAGNSDEVATSPHRAFVEDSSRTHRGFDERSANPRRTLDEDTANLDGTVISAGQRAFVEDSSNPRRGLGEPSTSPRRPDLGPRTMDLGKGSVPPAGREAPAPRTTCATVAENRTPASAQDLVAKYVRLHAHRPPERVLGQVGREVRALLDEGIDPAHIAVGLARLAERSLHPSTLASAVNEAMNASPPGTVSPAGAVGYRGWTNPADVQAAYGGDL</sequence>
<dbReference type="Proteomes" id="UP001500466">
    <property type="component" value="Unassembled WGS sequence"/>
</dbReference>
<protein>
    <submittedName>
        <fullName evidence="2">Uncharacterized protein</fullName>
    </submittedName>
</protein>